<keyword evidence="1" id="KW-0175">Coiled coil</keyword>
<dbReference type="AlphaFoldDB" id="A0A517ZNY1"/>
<dbReference type="EMBL" id="CP036276">
    <property type="protein sequence ID" value="QDU44186.1"/>
    <property type="molecule type" value="Genomic_DNA"/>
</dbReference>
<proteinExistence type="predicted"/>
<evidence type="ECO:0000313" key="4">
    <source>
        <dbReference type="EMBL" id="QDU44186.1"/>
    </source>
</evidence>
<dbReference type="Gene3D" id="2.40.160.10">
    <property type="entry name" value="Porin"/>
    <property type="match status" value="1"/>
</dbReference>
<accession>A0A517ZNY1</accession>
<dbReference type="Proteomes" id="UP000319383">
    <property type="component" value="Chromosome"/>
</dbReference>
<dbReference type="InterPro" id="IPR010870">
    <property type="entry name" value="Porin_O/P"/>
</dbReference>
<dbReference type="KEGG" id="sdyn:Mal52_26640"/>
<dbReference type="PROSITE" id="PS51257">
    <property type="entry name" value="PROKAR_LIPOPROTEIN"/>
    <property type="match status" value="1"/>
</dbReference>
<keyword evidence="5" id="KW-1185">Reference proteome</keyword>
<feature type="chain" id="PRO_5022004599" evidence="3">
    <location>
        <begin position="26"/>
        <end position="524"/>
    </location>
</feature>
<gene>
    <name evidence="4" type="primary">oprP</name>
    <name evidence="4" type="ORF">Mal52_26640</name>
</gene>
<protein>
    <submittedName>
        <fullName evidence="4">Porin P</fullName>
    </submittedName>
</protein>
<reference evidence="4 5" key="1">
    <citation type="submission" date="2019-02" db="EMBL/GenBank/DDBJ databases">
        <title>Deep-cultivation of Planctomycetes and their phenomic and genomic characterization uncovers novel biology.</title>
        <authorList>
            <person name="Wiegand S."/>
            <person name="Jogler M."/>
            <person name="Boedeker C."/>
            <person name="Pinto D."/>
            <person name="Vollmers J."/>
            <person name="Rivas-Marin E."/>
            <person name="Kohn T."/>
            <person name="Peeters S.H."/>
            <person name="Heuer A."/>
            <person name="Rast P."/>
            <person name="Oberbeckmann S."/>
            <person name="Bunk B."/>
            <person name="Jeske O."/>
            <person name="Meyerdierks A."/>
            <person name="Storesund J.E."/>
            <person name="Kallscheuer N."/>
            <person name="Luecker S."/>
            <person name="Lage O.M."/>
            <person name="Pohl T."/>
            <person name="Merkel B.J."/>
            <person name="Hornburger P."/>
            <person name="Mueller R.-W."/>
            <person name="Bruemmer F."/>
            <person name="Labrenz M."/>
            <person name="Spormann A.M."/>
            <person name="Op den Camp H."/>
            <person name="Overmann J."/>
            <person name="Amann R."/>
            <person name="Jetten M.S.M."/>
            <person name="Mascher T."/>
            <person name="Medema M.H."/>
            <person name="Devos D.P."/>
            <person name="Kaster A.-K."/>
            <person name="Ovreas L."/>
            <person name="Rohde M."/>
            <person name="Galperin M.Y."/>
            <person name="Jogler C."/>
        </authorList>
    </citation>
    <scope>NUCLEOTIDE SEQUENCE [LARGE SCALE GENOMIC DNA]</scope>
    <source>
        <strain evidence="4 5">Mal52</strain>
    </source>
</reference>
<evidence type="ECO:0000256" key="3">
    <source>
        <dbReference type="SAM" id="SignalP"/>
    </source>
</evidence>
<organism evidence="4 5">
    <name type="scientific">Symmachiella dynata</name>
    <dbReference type="NCBI Taxonomy" id="2527995"/>
    <lineage>
        <taxon>Bacteria</taxon>
        <taxon>Pseudomonadati</taxon>
        <taxon>Planctomycetota</taxon>
        <taxon>Planctomycetia</taxon>
        <taxon>Planctomycetales</taxon>
        <taxon>Planctomycetaceae</taxon>
        <taxon>Symmachiella</taxon>
    </lineage>
</organism>
<feature type="signal peptide" evidence="3">
    <location>
        <begin position="1"/>
        <end position="25"/>
    </location>
</feature>
<evidence type="ECO:0000313" key="5">
    <source>
        <dbReference type="Proteomes" id="UP000319383"/>
    </source>
</evidence>
<feature type="region of interest" description="Disordered" evidence="2">
    <location>
        <begin position="109"/>
        <end position="130"/>
    </location>
</feature>
<dbReference type="InterPro" id="IPR023614">
    <property type="entry name" value="Porin_dom_sf"/>
</dbReference>
<sequence length="524" mass="56538" precursor="true">MSCATNRGLVRLRQCLLSVVIVACAGATGFGQSGGVDEIAEADGFEQRIQKLEAELAALRRDHAGVTAESEAAESETVEFAEALIPAEESTGVVTISNWTNSGYLRFQDEPNGAALPQPNLGEDPDLPNLPPGFRDRLGQPRSLFDTSEYPTVNWSGFLQLDTGIVDQDELNVESVGRVAAESGLRRVRLRVDGNVRETSTYVIDLDFAASGHPSFRNVMLAFHEVPVAQNVQMGYFKQSIGMQAMTSSKDLRFMERTLPFAFDPFRQTGVGAFGNWAGRRGSWSLSTFGYPTDSFGVTTGDALGTSMSTRVTGLPYYEDEGARLLHMGMGYSFGSPSDNIVRYAIQPGFFVSDPGNPDASTGVPTFVDTGKIPARAFHIFNAELAGNFGSLSLQSEATFAVVDQIGGPTLAFAGAYASVGYVLTGETYGYNRRNGILRNIVPKENFDLSGGTGALELTAGWSYIDLNNKNILGGDMRNFILGVNWYVSQSGRFTMNIIPTHLIDPEYGSSDAVVIGGRAQVEF</sequence>
<evidence type="ECO:0000256" key="2">
    <source>
        <dbReference type="SAM" id="MobiDB-lite"/>
    </source>
</evidence>
<name>A0A517ZNY1_9PLAN</name>
<dbReference type="Pfam" id="PF07396">
    <property type="entry name" value="Porin_O_P"/>
    <property type="match status" value="1"/>
</dbReference>
<keyword evidence="3" id="KW-0732">Signal</keyword>
<evidence type="ECO:0000256" key="1">
    <source>
        <dbReference type="SAM" id="Coils"/>
    </source>
</evidence>
<feature type="coiled-coil region" evidence="1">
    <location>
        <begin position="42"/>
        <end position="76"/>
    </location>
</feature>